<evidence type="ECO:0000313" key="2">
    <source>
        <dbReference type="Proteomes" id="UP000033393"/>
    </source>
</evidence>
<accession>A0A0F0H3G8</accession>
<protein>
    <submittedName>
        <fullName evidence="1">Uncharacterized protein</fullName>
    </submittedName>
</protein>
<gene>
    <name evidence="1" type="ORF">UK23_11485</name>
</gene>
<dbReference type="PATRIC" id="fig|68170.10.peg.1387"/>
<organism evidence="1 2">
    <name type="scientific">Lentzea aerocolonigenes</name>
    <name type="common">Lechevalieria aerocolonigenes</name>
    <name type="synonym">Saccharothrix aerocolonigenes</name>
    <dbReference type="NCBI Taxonomy" id="68170"/>
    <lineage>
        <taxon>Bacteria</taxon>
        <taxon>Bacillati</taxon>
        <taxon>Actinomycetota</taxon>
        <taxon>Actinomycetes</taxon>
        <taxon>Pseudonocardiales</taxon>
        <taxon>Pseudonocardiaceae</taxon>
        <taxon>Lentzea</taxon>
    </lineage>
</organism>
<keyword evidence="2" id="KW-1185">Reference proteome</keyword>
<evidence type="ECO:0000313" key="1">
    <source>
        <dbReference type="EMBL" id="KJK50279.1"/>
    </source>
</evidence>
<sequence length="66" mass="7257">MMTDETRDALTGVAETLDRALTHHQARDRHDAEVALARLVAYSPITQALDDALDTVRRLLDAAPTT</sequence>
<dbReference type="AlphaFoldDB" id="A0A0F0H3G8"/>
<dbReference type="EMBL" id="JYJG01000063">
    <property type="protein sequence ID" value="KJK50279.1"/>
    <property type="molecule type" value="Genomic_DNA"/>
</dbReference>
<name>A0A0F0H3G8_LENAE</name>
<dbReference type="Proteomes" id="UP000033393">
    <property type="component" value="Unassembled WGS sequence"/>
</dbReference>
<comment type="caution">
    <text evidence="1">The sequence shown here is derived from an EMBL/GenBank/DDBJ whole genome shotgun (WGS) entry which is preliminary data.</text>
</comment>
<proteinExistence type="predicted"/>
<reference evidence="1 2" key="1">
    <citation type="submission" date="2015-02" db="EMBL/GenBank/DDBJ databases">
        <authorList>
            <person name="Ju K.-S."/>
            <person name="Doroghazi J.R."/>
            <person name="Metcalf W."/>
        </authorList>
    </citation>
    <scope>NUCLEOTIDE SEQUENCE [LARGE SCALE GENOMIC DNA]</scope>
    <source>
        <strain evidence="1 2">NRRL B-16140</strain>
    </source>
</reference>